<reference evidence="3 4" key="1">
    <citation type="submission" date="2019-03" db="EMBL/GenBank/DDBJ databases">
        <title>Genomic Encyclopedia of Type Strains, Phase IV (KMG-IV): sequencing the most valuable type-strain genomes for metagenomic binning, comparative biology and taxonomic classification.</title>
        <authorList>
            <person name="Goeker M."/>
        </authorList>
    </citation>
    <scope>NUCLEOTIDE SEQUENCE [LARGE SCALE GENOMIC DNA]</scope>
    <source>
        <strain evidence="3 4">DSM 9035</strain>
    </source>
</reference>
<dbReference type="Proteomes" id="UP000294664">
    <property type="component" value="Unassembled WGS sequence"/>
</dbReference>
<proteinExistence type="inferred from homology"/>
<sequence length="273" mass="28971">MIKHIVVVVDGVGRAAEPMAFALAEQYGARVTALCIVVGAPLGFFVQPPDRLDLATADRRDALTKAQDLAEGIERRARAAGLQASSVVICREDPVGDEGVTEVIRACDLIVVEQPDPDGVRPADMHLETLLVESGRPCLLVPYAGKPASRFRAIIVAWDGGVSAARALADAMPFLHRAARVEIVQVATGFLPEGARIEARLVEHLGAHGVSATFRTLVRTDPFGEVILSHAADTETDLLVMGAYGHSPLREALLGGATRDILSAMTVPVLLSH</sequence>
<protein>
    <submittedName>
        <fullName evidence="3">Nucleotide-binding universal stress UspA family protein</fullName>
    </submittedName>
</protein>
<name>A0A4V2UYL5_9HYPH</name>
<dbReference type="InterPro" id="IPR006016">
    <property type="entry name" value="UspA"/>
</dbReference>
<dbReference type="EMBL" id="SMAI01000001">
    <property type="protein sequence ID" value="TCT07898.1"/>
    <property type="molecule type" value="Genomic_DNA"/>
</dbReference>
<evidence type="ECO:0000313" key="4">
    <source>
        <dbReference type="Proteomes" id="UP000294664"/>
    </source>
</evidence>
<dbReference type="OrthoDB" id="9804721at2"/>
<organism evidence="3 4">
    <name type="scientific">Aquabacter spiritensis</name>
    <dbReference type="NCBI Taxonomy" id="933073"/>
    <lineage>
        <taxon>Bacteria</taxon>
        <taxon>Pseudomonadati</taxon>
        <taxon>Pseudomonadota</taxon>
        <taxon>Alphaproteobacteria</taxon>
        <taxon>Hyphomicrobiales</taxon>
        <taxon>Xanthobacteraceae</taxon>
        <taxon>Aquabacter</taxon>
    </lineage>
</organism>
<feature type="domain" description="UspA" evidence="2">
    <location>
        <begin position="151"/>
        <end position="271"/>
    </location>
</feature>
<comment type="caution">
    <text evidence="3">The sequence shown here is derived from an EMBL/GenBank/DDBJ whole genome shotgun (WGS) entry which is preliminary data.</text>
</comment>
<dbReference type="CDD" id="cd00293">
    <property type="entry name" value="USP-like"/>
    <property type="match status" value="1"/>
</dbReference>
<dbReference type="Gene3D" id="3.40.50.12370">
    <property type="match status" value="1"/>
</dbReference>
<dbReference type="SUPFAM" id="SSF52402">
    <property type="entry name" value="Adenine nucleotide alpha hydrolases-like"/>
    <property type="match status" value="2"/>
</dbReference>
<evidence type="ECO:0000313" key="3">
    <source>
        <dbReference type="EMBL" id="TCT07898.1"/>
    </source>
</evidence>
<dbReference type="Pfam" id="PF00582">
    <property type="entry name" value="Usp"/>
    <property type="match status" value="1"/>
</dbReference>
<dbReference type="PANTHER" id="PTHR46268">
    <property type="entry name" value="STRESS RESPONSE PROTEIN NHAX"/>
    <property type="match status" value="1"/>
</dbReference>
<dbReference type="PRINTS" id="PR01438">
    <property type="entry name" value="UNVRSLSTRESS"/>
</dbReference>
<accession>A0A4V2UYL5</accession>
<dbReference type="PANTHER" id="PTHR46268:SF15">
    <property type="entry name" value="UNIVERSAL STRESS PROTEIN HP_0031"/>
    <property type="match status" value="1"/>
</dbReference>
<evidence type="ECO:0000259" key="2">
    <source>
        <dbReference type="Pfam" id="PF00582"/>
    </source>
</evidence>
<dbReference type="AlphaFoldDB" id="A0A4V2UYL5"/>
<evidence type="ECO:0000256" key="1">
    <source>
        <dbReference type="ARBA" id="ARBA00008791"/>
    </source>
</evidence>
<gene>
    <name evidence="3" type="ORF">EDC64_101417</name>
</gene>
<dbReference type="RefSeq" id="WP_132029327.1">
    <property type="nucleotide sequence ID" value="NZ_SMAI01000001.1"/>
</dbReference>
<comment type="similarity">
    <text evidence="1">Belongs to the universal stress protein A family.</text>
</comment>
<keyword evidence="4" id="KW-1185">Reference proteome</keyword>
<dbReference type="InterPro" id="IPR006015">
    <property type="entry name" value="Universal_stress_UspA"/>
</dbReference>